<feature type="compositionally biased region" description="Basic residues" evidence="1">
    <location>
        <begin position="91"/>
        <end position="101"/>
    </location>
</feature>
<dbReference type="OrthoDB" id="1914915at2759"/>
<protein>
    <submittedName>
        <fullName evidence="2">Uncharacterized protein</fullName>
    </submittedName>
</protein>
<gene>
    <name evidence="2" type="ORF">FRX31_026220</name>
</gene>
<dbReference type="AlphaFoldDB" id="A0A7J6VH17"/>
<comment type="caution">
    <text evidence="2">The sequence shown here is derived from an EMBL/GenBank/DDBJ whole genome shotgun (WGS) entry which is preliminary data.</text>
</comment>
<organism evidence="2 3">
    <name type="scientific">Thalictrum thalictroides</name>
    <name type="common">Rue-anemone</name>
    <name type="synonym">Anemone thalictroides</name>
    <dbReference type="NCBI Taxonomy" id="46969"/>
    <lineage>
        <taxon>Eukaryota</taxon>
        <taxon>Viridiplantae</taxon>
        <taxon>Streptophyta</taxon>
        <taxon>Embryophyta</taxon>
        <taxon>Tracheophyta</taxon>
        <taxon>Spermatophyta</taxon>
        <taxon>Magnoliopsida</taxon>
        <taxon>Ranunculales</taxon>
        <taxon>Ranunculaceae</taxon>
        <taxon>Thalictroideae</taxon>
        <taxon>Thalictrum</taxon>
    </lineage>
</organism>
<name>A0A7J6VH17_THATH</name>
<accession>A0A7J6VH17</accession>
<keyword evidence="3" id="KW-1185">Reference proteome</keyword>
<dbReference type="Proteomes" id="UP000554482">
    <property type="component" value="Unassembled WGS sequence"/>
</dbReference>
<evidence type="ECO:0000313" key="2">
    <source>
        <dbReference type="EMBL" id="KAF5184193.1"/>
    </source>
</evidence>
<reference evidence="2 3" key="1">
    <citation type="submission" date="2020-06" db="EMBL/GenBank/DDBJ databases">
        <title>Transcriptomic and genomic resources for Thalictrum thalictroides and T. hernandezii: Facilitating candidate gene discovery in an emerging model plant lineage.</title>
        <authorList>
            <person name="Arias T."/>
            <person name="Riano-Pachon D.M."/>
            <person name="Di Stilio V.S."/>
        </authorList>
    </citation>
    <scope>NUCLEOTIDE SEQUENCE [LARGE SCALE GENOMIC DNA]</scope>
    <source>
        <strain evidence="3">cv. WT478/WT964</strain>
        <tissue evidence="2">Leaves</tissue>
    </source>
</reference>
<dbReference type="EMBL" id="JABWDY010032430">
    <property type="protein sequence ID" value="KAF5184193.1"/>
    <property type="molecule type" value="Genomic_DNA"/>
</dbReference>
<proteinExistence type="predicted"/>
<evidence type="ECO:0000313" key="3">
    <source>
        <dbReference type="Proteomes" id="UP000554482"/>
    </source>
</evidence>
<feature type="region of interest" description="Disordered" evidence="1">
    <location>
        <begin position="84"/>
        <end position="151"/>
    </location>
</feature>
<feature type="compositionally biased region" description="Polar residues" evidence="1">
    <location>
        <begin position="139"/>
        <end position="151"/>
    </location>
</feature>
<sequence>MYALKVGMDFGTSEELYEYYGRYDLATGNKDKVEKVMRWIKILKDDLIKCEGTSEPSLVPVSQLNTSPITVDISPTVEEINKVRSPLAVPKRGRPPFKRKQSIGEKVTVKEKKKKKTKATNDANSKKTQKVGSNGGTQGCSRSSSTLEVSI</sequence>
<evidence type="ECO:0000256" key="1">
    <source>
        <dbReference type="SAM" id="MobiDB-lite"/>
    </source>
</evidence>